<dbReference type="PANTHER" id="PTHR31374:SF137">
    <property type="entry name" value="SAUR FAMILY PROTEIN"/>
    <property type="match status" value="1"/>
</dbReference>
<dbReference type="InParanoid" id="A0A7J7DNZ2"/>
<comment type="similarity">
    <text evidence="1">Belongs to the ARG7 family.</text>
</comment>
<gene>
    <name evidence="2" type="ORF">HS088_TW04G00013</name>
</gene>
<evidence type="ECO:0000313" key="3">
    <source>
        <dbReference type="Proteomes" id="UP000593562"/>
    </source>
</evidence>
<proteinExistence type="inferred from homology"/>
<organism evidence="2 3">
    <name type="scientific">Tripterygium wilfordii</name>
    <name type="common">Thunder God vine</name>
    <dbReference type="NCBI Taxonomy" id="458696"/>
    <lineage>
        <taxon>Eukaryota</taxon>
        <taxon>Viridiplantae</taxon>
        <taxon>Streptophyta</taxon>
        <taxon>Embryophyta</taxon>
        <taxon>Tracheophyta</taxon>
        <taxon>Spermatophyta</taxon>
        <taxon>Magnoliopsida</taxon>
        <taxon>eudicotyledons</taxon>
        <taxon>Gunneridae</taxon>
        <taxon>Pentapetalae</taxon>
        <taxon>rosids</taxon>
        <taxon>fabids</taxon>
        <taxon>Celastrales</taxon>
        <taxon>Celastraceae</taxon>
        <taxon>Tripterygium</taxon>
    </lineage>
</organism>
<dbReference type="PANTHER" id="PTHR31374">
    <property type="entry name" value="AUXIN-INDUCED PROTEIN-LIKE-RELATED"/>
    <property type="match status" value="1"/>
</dbReference>
<name>A0A7J7DNZ2_TRIWF</name>
<evidence type="ECO:0008006" key="4">
    <source>
        <dbReference type="Google" id="ProtNLM"/>
    </source>
</evidence>
<protein>
    <recommendedName>
        <fullName evidence="4">SAUR-like auxin-responsive protein family</fullName>
    </recommendedName>
</protein>
<comment type="caution">
    <text evidence="2">The sequence shown here is derived from an EMBL/GenBank/DDBJ whole genome shotgun (WGS) entry which is preliminary data.</text>
</comment>
<sequence length="132" mass="15198">MDSKKSNKIRDIVRLQQMLKKWKKLANSAKNITTSSNQNSNSRSAVCVGEELKRFIIPTEYLGHPAFRILLRKAEEEFGFQQTGVLRIPYQVSVFESILKIVKKKKDMLFLQDLGNPAQLIITFHHPQTIKA</sequence>
<keyword evidence="3" id="KW-1185">Reference proteome</keyword>
<dbReference type="Proteomes" id="UP000593562">
    <property type="component" value="Unassembled WGS sequence"/>
</dbReference>
<dbReference type="GO" id="GO:0009733">
    <property type="term" value="P:response to auxin"/>
    <property type="evidence" value="ECO:0007669"/>
    <property type="project" value="InterPro"/>
</dbReference>
<dbReference type="Pfam" id="PF02519">
    <property type="entry name" value="Auxin_inducible"/>
    <property type="match status" value="1"/>
</dbReference>
<reference evidence="2 3" key="1">
    <citation type="journal article" date="2020" name="Nat. Commun.">
        <title>Genome of Tripterygium wilfordii and identification of cytochrome P450 involved in triptolide biosynthesis.</title>
        <authorList>
            <person name="Tu L."/>
            <person name="Su P."/>
            <person name="Zhang Z."/>
            <person name="Gao L."/>
            <person name="Wang J."/>
            <person name="Hu T."/>
            <person name="Zhou J."/>
            <person name="Zhang Y."/>
            <person name="Zhao Y."/>
            <person name="Liu Y."/>
            <person name="Song Y."/>
            <person name="Tong Y."/>
            <person name="Lu Y."/>
            <person name="Yang J."/>
            <person name="Xu C."/>
            <person name="Jia M."/>
            <person name="Peters R.J."/>
            <person name="Huang L."/>
            <person name="Gao W."/>
        </authorList>
    </citation>
    <scope>NUCLEOTIDE SEQUENCE [LARGE SCALE GENOMIC DNA]</scope>
    <source>
        <strain evidence="3">cv. XIE 37</strain>
        <tissue evidence="2">Leaf</tissue>
    </source>
</reference>
<dbReference type="InterPro" id="IPR003676">
    <property type="entry name" value="SAUR_fam"/>
</dbReference>
<dbReference type="AlphaFoldDB" id="A0A7J7DNZ2"/>
<evidence type="ECO:0000313" key="2">
    <source>
        <dbReference type="EMBL" id="KAF5748065.1"/>
    </source>
</evidence>
<dbReference type="EMBL" id="JAAARO010000004">
    <property type="protein sequence ID" value="KAF5748065.1"/>
    <property type="molecule type" value="Genomic_DNA"/>
</dbReference>
<evidence type="ECO:0000256" key="1">
    <source>
        <dbReference type="ARBA" id="ARBA00006974"/>
    </source>
</evidence>
<accession>A0A7J7DNZ2</accession>